<dbReference type="EMBL" id="CP013659">
    <property type="protein sequence ID" value="ALS75388.1"/>
    <property type="molecule type" value="Genomic_DNA"/>
</dbReference>
<evidence type="ECO:0000313" key="2">
    <source>
        <dbReference type="Proteomes" id="UP000067683"/>
    </source>
</evidence>
<keyword evidence="2" id="KW-1185">Reference proteome</keyword>
<sequence>MEKRIDGLTEFLTQTLAIYEQAQLIDSDMDKNELVPLERLQELFDSRQETIEALAEQVTSEWAADEQAIIAKIQQTEIQLQPLMQTVHEQFAAQMARLGQARKVSGQYAGAYRQPTSGGSFIDQRK</sequence>
<proteinExistence type="predicted"/>
<organism evidence="1 2">
    <name type="scientific">Planococcus rifietoensis</name>
    <dbReference type="NCBI Taxonomy" id="200991"/>
    <lineage>
        <taxon>Bacteria</taxon>
        <taxon>Bacillati</taxon>
        <taxon>Bacillota</taxon>
        <taxon>Bacilli</taxon>
        <taxon>Bacillales</taxon>
        <taxon>Caryophanaceae</taxon>
        <taxon>Planococcus</taxon>
    </lineage>
</organism>
<evidence type="ECO:0000313" key="1">
    <source>
        <dbReference type="EMBL" id="ALS75388.1"/>
    </source>
</evidence>
<gene>
    <name evidence="1" type="ORF">AUC31_09205</name>
</gene>
<evidence type="ECO:0008006" key="3">
    <source>
        <dbReference type="Google" id="ProtNLM"/>
    </source>
</evidence>
<dbReference type="Proteomes" id="UP000067683">
    <property type="component" value="Chromosome"/>
</dbReference>
<dbReference type="RefSeq" id="WP_058382095.1">
    <property type="nucleotide sequence ID" value="NZ_CP013659.2"/>
</dbReference>
<accession>A0A0U2Z8A5</accession>
<reference evidence="1" key="1">
    <citation type="submission" date="2016-01" db="EMBL/GenBank/DDBJ databases">
        <title>Complete genome of Planococcus rifietoensis type strain M8.</title>
        <authorList>
            <person name="See-Too W.S."/>
        </authorList>
    </citation>
    <scope>NUCLEOTIDE SEQUENCE [LARGE SCALE GENOMIC DNA]</scope>
    <source>
        <strain evidence="1">M8</strain>
    </source>
</reference>
<name>A0A0U2Z8A5_9BACL</name>
<dbReference type="KEGG" id="prt:AUC31_09205"/>
<protein>
    <recommendedName>
        <fullName evidence="3">Flagellar protein FliT</fullName>
    </recommendedName>
</protein>
<dbReference type="OrthoDB" id="2428346at2"/>
<dbReference type="AlphaFoldDB" id="A0A0U2Z8A5"/>
<dbReference type="STRING" id="200991.AUC31_09205"/>